<dbReference type="Pfam" id="PF13276">
    <property type="entry name" value="HTH_21"/>
    <property type="match status" value="1"/>
</dbReference>
<feature type="domain" description="HTH-like" evidence="1">
    <location>
        <begin position="27"/>
        <end position="77"/>
    </location>
</feature>
<reference evidence="2 3" key="1">
    <citation type="submission" date="2015-06" db="EMBL/GenBank/DDBJ databases">
        <title>Draft Whole-Genome Sequence of the Entomopathogenic Bacterium Xenorhabdus khoisanae.</title>
        <authorList>
            <person name="Naidoo S."/>
            <person name="Featherston J."/>
            <person name="Gray V.M."/>
        </authorList>
    </citation>
    <scope>NUCLEOTIDE SEQUENCE [LARGE SCALE GENOMIC DNA]</scope>
    <source>
        <strain evidence="2 3">MCB</strain>
    </source>
</reference>
<dbReference type="EMBL" id="LFCV01000175">
    <property type="protein sequence ID" value="KMJ43546.1"/>
    <property type="molecule type" value="Genomic_DNA"/>
</dbReference>
<sequence>MRSLCQVLQVSRSAYYDWQHRGVDGRRLALRSRIRELHQESRGAAGSRTLSALLKVEGKVVGRYLARRLMKEGGLESCQPDAHRYRRYPE</sequence>
<evidence type="ECO:0000313" key="3">
    <source>
        <dbReference type="Proteomes" id="UP000036277"/>
    </source>
</evidence>
<dbReference type="AlphaFoldDB" id="A0A0J5FMS5"/>
<dbReference type="InterPro" id="IPR025948">
    <property type="entry name" value="HTH-like_dom"/>
</dbReference>
<comment type="caution">
    <text evidence="2">The sequence shown here is derived from an EMBL/GenBank/DDBJ whole genome shotgun (WGS) entry which is preliminary data.</text>
</comment>
<dbReference type="InterPro" id="IPR050900">
    <property type="entry name" value="Transposase_IS3/IS150/IS904"/>
</dbReference>
<keyword evidence="3" id="KW-1185">Reference proteome</keyword>
<protein>
    <recommendedName>
        <fullName evidence="1">HTH-like domain-containing protein</fullName>
    </recommendedName>
</protein>
<accession>A0A0J5FMS5</accession>
<dbReference type="PATRIC" id="fig|880157.4.peg.4113"/>
<dbReference type="PANTHER" id="PTHR46889">
    <property type="entry name" value="TRANSPOSASE INSF FOR INSERTION SEQUENCE IS3B-RELATED"/>
    <property type="match status" value="1"/>
</dbReference>
<proteinExistence type="predicted"/>
<organism evidence="2 3">
    <name type="scientific">Xenorhabdus khoisanae</name>
    <dbReference type="NCBI Taxonomy" id="880157"/>
    <lineage>
        <taxon>Bacteria</taxon>
        <taxon>Pseudomonadati</taxon>
        <taxon>Pseudomonadota</taxon>
        <taxon>Gammaproteobacteria</taxon>
        <taxon>Enterobacterales</taxon>
        <taxon>Morganellaceae</taxon>
        <taxon>Xenorhabdus</taxon>
    </lineage>
</organism>
<evidence type="ECO:0000259" key="1">
    <source>
        <dbReference type="Pfam" id="PF13276"/>
    </source>
</evidence>
<dbReference type="STRING" id="880157.AB204_19125"/>
<evidence type="ECO:0000313" key="2">
    <source>
        <dbReference type="EMBL" id="KMJ43546.1"/>
    </source>
</evidence>
<dbReference type="Proteomes" id="UP000036277">
    <property type="component" value="Unassembled WGS sequence"/>
</dbReference>
<name>A0A0J5FMS5_9GAMM</name>
<dbReference type="PANTHER" id="PTHR46889:SF4">
    <property type="entry name" value="TRANSPOSASE INSO FOR INSERTION SEQUENCE ELEMENT IS911B-RELATED"/>
    <property type="match status" value="1"/>
</dbReference>
<gene>
    <name evidence="2" type="ORF">AB204_19125</name>
</gene>